<dbReference type="Pfam" id="PF00550">
    <property type="entry name" value="PP-binding"/>
    <property type="match status" value="1"/>
</dbReference>
<dbReference type="InterPro" id="IPR057326">
    <property type="entry name" value="KR_dom"/>
</dbReference>
<dbReference type="InterPro" id="IPR049490">
    <property type="entry name" value="C883_1060-like_KR_N"/>
</dbReference>
<dbReference type="Gene3D" id="3.40.47.10">
    <property type="match status" value="1"/>
</dbReference>
<dbReference type="Gene3D" id="3.30.70.250">
    <property type="entry name" value="Malonyl-CoA ACP transacylase, ACP-binding"/>
    <property type="match status" value="1"/>
</dbReference>
<dbReference type="SMART" id="SM00827">
    <property type="entry name" value="PKS_AT"/>
    <property type="match status" value="1"/>
</dbReference>
<dbReference type="Pfam" id="PF08659">
    <property type="entry name" value="KR"/>
    <property type="match status" value="1"/>
</dbReference>
<dbReference type="Gene3D" id="3.40.50.720">
    <property type="entry name" value="NAD(P)-binding Rossmann-like Domain"/>
    <property type="match status" value="1"/>
</dbReference>
<dbReference type="InterPro" id="IPR009081">
    <property type="entry name" value="PP-bd_ACP"/>
</dbReference>
<dbReference type="InterPro" id="IPR050091">
    <property type="entry name" value="PKS_NRPS_Biosynth_Enz"/>
</dbReference>
<protein>
    <submittedName>
        <fullName evidence="6">SDR family NAD(P)-dependent oxidoreductase</fullName>
    </submittedName>
</protein>
<dbReference type="EMBL" id="JADEWN010000014">
    <property type="protein sequence ID" value="MBE9190287.1"/>
    <property type="molecule type" value="Genomic_DNA"/>
</dbReference>
<dbReference type="InterPro" id="IPR016035">
    <property type="entry name" value="Acyl_Trfase/lysoPLipase"/>
</dbReference>
<dbReference type="Gene3D" id="3.30.70.3290">
    <property type="match status" value="1"/>
</dbReference>
<dbReference type="SUPFAM" id="SSF51735">
    <property type="entry name" value="NAD(P)-binding Rossmann-fold domains"/>
    <property type="match status" value="2"/>
</dbReference>
<dbReference type="InterPro" id="IPR013968">
    <property type="entry name" value="PKS_KR"/>
</dbReference>
<dbReference type="InterPro" id="IPR014030">
    <property type="entry name" value="Ketoacyl_synth_N"/>
</dbReference>
<dbReference type="Pfam" id="PF22621">
    <property type="entry name" value="CurL-like_PKS_C"/>
    <property type="match status" value="1"/>
</dbReference>
<evidence type="ECO:0000256" key="1">
    <source>
        <dbReference type="ARBA" id="ARBA00022450"/>
    </source>
</evidence>
<dbReference type="InterPro" id="IPR001227">
    <property type="entry name" value="Ac_transferase_dom_sf"/>
</dbReference>
<dbReference type="InterPro" id="IPR016039">
    <property type="entry name" value="Thiolase-like"/>
</dbReference>
<dbReference type="InterPro" id="IPR036291">
    <property type="entry name" value="NAD(P)-bd_dom_sf"/>
</dbReference>
<dbReference type="InterPro" id="IPR020806">
    <property type="entry name" value="PKS_PP-bd"/>
</dbReference>
<evidence type="ECO:0000313" key="7">
    <source>
        <dbReference type="Proteomes" id="UP000651156"/>
    </source>
</evidence>
<evidence type="ECO:0000259" key="4">
    <source>
        <dbReference type="PROSITE" id="PS50075"/>
    </source>
</evidence>
<dbReference type="PROSITE" id="PS52004">
    <property type="entry name" value="KS3_2"/>
    <property type="match status" value="1"/>
</dbReference>
<dbReference type="Pfam" id="PF02801">
    <property type="entry name" value="Ketoacyl-synt_C"/>
    <property type="match status" value="1"/>
</dbReference>
<dbReference type="InterPro" id="IPR006162">
    <property type="entry name" value="Ppantetheine_attach_site"/>
</dbReference>
<dbReference type="SMART" id="SM00825">
    <property type="entry name" value="PKS_KS"/>
    <property type="match status" value="1"/>
</dbReference>
<dbReference type="InterPro" id="IPR036736">
    <property type="entry name" value="ACP-like_sf"/>
</dbReference>
<keyword evidence="1" id="KW-0596">Phosphopantetheine</keyword>
<proteinExistence type="predicted"/>
<dbReference type="Pfam" id="PF00109">
    <property type="entry name" value="ketoacyl-synt"/>
    <property type="match status" value="1"/>
</dbReference>
<keyword evidence="7" id="KW-1185">Reference proteome</keyword>
<evidence type="ECO:0000256" key="3">
    <source>
        <dbReference type="ARBA" id="ARBA00022679"/>
    </source>
</evidence>
<reference evidence="6 7" key="1">
    <citation type="submission" date="2020-10" db="EMBL/GenBank/DDBJ databases">
        <authorList>
            <person name="Castelo-Branco R."/>
            <person name="Eusebio N."/>
            <person name="Adriana R."/>
            <person name="Vieira A."/>
            <person name="Brugerolle De Fraissinette N."/>
            <person name="Rezende De Castro R."/>
            <person name="Schneider M.P."/>
            <person name="Vasconcelos V."/>
            <person name="Leao P.N."/>
        </authorList>
    </citation>
    <scope>NUCLEOTIDE SEQUENCE [LARGE SCALE GENOMIC DNA]</scope>
    <source>
        <strain evidence="6 7">LEGE 06123</strain>
    </source>
</reference>
<dbReference type="PANTHER" id="PTHR43775">
    <property type="entry name" value="FATTY ACID SYNTHASE"/>
    <property type="match status" value="1"/>
</dbReference>
<dbReference type="Pfam" id="PF21394">
    <property type="entry name" value="Beta-ketacyl_N"/>
    <property type="match status" value="1"/>
</dbReference>
<comment type="caution">
    <text evidence="6">The sequence shown here is derived from an EMBL/GenBank/DDBJ whole genome shotgun (WGS) entry which is preliminary data.</text>
</comment>
<dbReference type="InterPro" id="IPR016036">
    <property type="entry name" value="Malonyl_transacylase_ACP-bd"/>
</dbReference>
<evidence type="ECO:0000313" key="6">
    <source>
        <dbReference type="EMBL" id="MBE9190287.1"/>
    </source>
</evidence>
<name>A0ABR9UPT6_9CHRO</name>
<dbReference type="SMART" id="SM00823">
    <property type="entry name" value="PKS_PP"/>
    <property type="match status" value="1"/>
</dbReference>
<dbReference type="Pfam" id="PF00698">
    <property type="entry name" value="Acyl_transf_1"/>
    <property type="match status" value="1"/>
</dbReference>
<gene>
    <name evidence="6" type="ORF">IQ230_07920</name>
</gene>
<dbReference type="CDD" id="cd00833">
    <property type="entry name" value="PKS"/>
    <property type="match status" value="1"/>
</dbReference>
<dbReference type="PANTHER" id="PTHR43775:SF51">
    <property type="entry name" value="INACTIVE PHENOLPHTHIOCEROL SYNTHESIS POLYKETIDE SYNTHASE TYPE I PKS1-RELATED"/>
    <property type="match status" value="1"/>
</dbReference>
<evidence type="ECO:0000256" key="2">
    <source>
        <dbReference type="ARBA" id="ARBA00022553"/>
    </source>
</evidence>
<dbReference type="InterPro" id="IPR014031">
    <property type="entry name" value="Ketoacyl_synth_C"/>
</dbReference>
<dbReference type="SUPFAM" id="SSF52151">
    <property type="entry name" value="FabD/lysophospholipase-like"/>
    <property type="match status" value="1"/>
</dbReference>
<keyword evidence="2" id="KW-0597">Phosphoprotein</keyword>
<dbReference type="SMART" id="SM00822">
    <property type="entry name" value="PKS_KR"/>
    <property type="match status" value="1"/>
</dbReference>
<dbReference type="RefSeq" id="WP_193931478.1">
    <property type="nucleotide sequence ID" value="NZ_CAWPMZ010000032.1"/>
</dbReference>
<dbReference type="SUPFAM" id="SSF47336">
    <property type="entry name" value="ACP-like"/>
    <property type="match status" value="1"/>
</dbReference>
<keyword evidence="3" id="KW-0808">Transferase</keyword>
<dbReference type="InterPro" id="IPR014043">
    <property type="entry name" value="Acyl_transferase_dom"/>
</dbReference>
<dbReference type="InterPro" id="IPR020841">
    <property type="entry name" value="PKS_Beta-ketoAc_synthase_dom"/>
</dbReference>
<evidence type="ECO:0000259" key="5">
    <source>
        <dbReference type="PROSITE" id="PS52004"/>
    </source>
</evidence>
<dbReference type="Gene3D" id="1.10.1200.10">
    <property type="entry name" value="ACP-like"/>
    <property type="match status" value="1"/>
</dbReference>
<accession>A0ABR9UPT6</accession>
<dbReference type="SUPFAM" id="SSF55048">
    <property type="entry name" value="Probable ACP-binding domain of malonyl-CoA ACP transacylase"/>
    <property type="match status" value="1"/>
</dbReference>
<feature type="domain" description="Carrier" evidence="4">
    <location>
        <begin position="1426"/>
        <end position="1501"/>
    </location>
</feature>
<dbReference type="PROSITE" id="PS00012">
    <property type="entry name" value="PHOSPHOPANTETHEINE"/>
    <property type="match status" value="1"/>
</dbReference>
<dbReference type="CDD" id="cd08953">
    <property type="entry name" value="KR_2_SDR_x"/>
    <property type="match status" value="1"/>
</dbReference>
<organism evidence="6 7">
    <name type="scientific">Gloeocapsopsis crepidinum LEGE 06123</name>
    <dbReference type="NCBI Taxonomy" id="588587"/>
    <lineage>
        <taxon>Bacteria</taxon>
        <taxon>Bacillati</taxon>
        <taxon>Cyanobacteriota</taxon>
        <taxon>Cyanophyceae</taxon>
        <taxon>Oscillatoriophycideae</taxon>
        <taxon>Chroococcales</taxon>
        <taxon>Chroococcaceae</taxon>
        <taxon>Gloeocapsopsis</taxon>
    </lineage>
</organism>
<dbReference type="PROSITE" id="PS50075">
    <property type="entry name" value="CARRIER"/>
    <property type="match status" value="1"/>
</dbReference>
<dbReference type="Gene3D" id="3.40.366.10">
    <property type="entry name" value="Malonyl-Coenzyme A Acyl Carrier Protein, domain 2"/>
    <property type="match status" value="1"/>
</dbReference>
<feature type="domain" description="Ketosynthase family 3 (KS3)" evidence="5">
    <location>
        <begin position="9"/>
        <end position="434"/>
    </location>
</feature>
<dbReference type="Proteomes" id="UP000651156">
    <property type="component" value="Unassembled WGS sequence"/>
</dbReference>
<dbReference type="SUPFAM" id="SSF53901">
    <property type="entry name" value="Thiolase-like"/>
    <property type="match status" value="1"/>
</dbReference>
<sequence length="1520" mass="168148">MSATDHDSLEGIAIVGMAGRFPGAKNITEFWQNLCNDVESISHFRDEELIATGISPALINHPNYVKVGAFLEDIDLFDAAFFGFNPKEAEMTDPQHRLFLECAWEALEDAGYDSLRTESRIGVYAGASLSNYLSFNFNDDQIGSAHSFQKLLGNDKDFLATRVSYKLNLTGPSLTVQTACSTSLVATSLACQSLLNYQCDMALAGGISIRVPQKTGYLHQEGGILSPDGHCRAFDANAQGTIIGNGVGVVVLKRLSDAISDGDNIYATIRSTAINNDGAGKVGYTAPSVNGQAEAIIEALALAGVEPESISYIEAHGTGTALGDPIEISALTNAFRTSTQKNNFCAIASVKTNIGHLDAAAGIAGLIKTALALKHQLIPPSLNFSQPNPKIDFANTPFYVNTELRQWQANGTPRRAGVSSLGIGGTNAHAILEEAPVVEASSPAHPWHLLVLSAKSETALESATANLAAYLAQNPHLNLADVAYTLQIGRREFNYRRMVVCQSISDAVSALKAKEPQKVLPPTEANSITFMFPGQGSQYVNMARELYEYKQFQEEVDRCCLILKPHLGLDLRSIIYPRELEKAAIQLKQTSLAQPALFVIEYALAKLWMSWGIVPQAAIGHSIGEYVAACLAGVISIEDTLALVAWRGKLMQQMPAGAMLSVALSEAELKPLLHENLSLAASNAPNLCVVSGNFKSVDAFEEKLISLGVNCRRLHTSHAFHSQMMEPVLEPFIKQLKNIKLNSPQIPFISNLTGTWITAEQATDVNYWAQHLRHTVLFNAGILTLLQEENRIFLEVGAGRTLSTLVKQHQSLQQLVLPSLRHPQEEKSDIACLLHTLGQLWLAGVEINWSGFYSSEKRHRLPLPTYPFERQRYWIDQIQTESNKQNQKLDLNDWFYVPSWKRTISPVYLNQSSIKTKKSWLIFLDNRGVGCQVAERLKQANQEVVIVRQGEEFAKCNQQEYIINPEIRDDYDVLLKEVCSYNQPQHIVHFWSVTSNECLEWEEIQKCFWSLLFLVQALGEQKTDISIDIISNYLQYINDNDNLCPGKATILGLCKVISQEYPITCRSIDIAFDSERSPLALRFAQSHQLTDSLFAEITSPSSDSIIAYRGSQRWVQYFEKLPVKDATSNTPKLRQGGVYLITGGLGKIGLEIAQYLAKTVKAKLVLINRSGLPVKTEWQDWLSHYGEEDLISSKIQKIQILEESGAEVLVMQADVANCEQMQAVVNQTCQHFGTIHGVIHAAGVPGEGLIQLKSPETAEKVFLPKIKGTLVLDNVLQDINLDFFVLFSSITSICGGLGQVDYCAANAFLDAFAQANFYNRDKFTVAINWDTWEANNWQDSLTAFAPDIQAWFQQMRTQYGIKSWEGVKAFEKVLSWQLPQVIVAARSIQDVIAQYDRLKLSNLLEQLDKSSSRITSAQNNSKNKVAPRNSIEAKIAKLFQETLGIDKVGIHDNFFDLGGNSLIGTQLVFQLQQEFQTNISIKLLFTAPSIAELALAIEDQMIEELNQLTDEEAAAILSGI</sequence>